<proteinExistence type="predicted"/>
<feature type="domain" description="Competence protein CoiA-like N-terminal" evidence="1">
    <location>
        <begin position="31"/>
        <end position="62"/>
    </location>
</feature>
<dbReference type="Proteomes" id="UP000252707">
    <property type="component" value="Unassembled WGS sequence"/>
</dbReference>
<dbReference type="RefSeq" id="WP_170142035.1">
    <property type="nucleotide sequence ID" value="NZ_QPJY01000002.1"/>
</dbReference>
<dbReference type="Pfam" id="PF25164">
    <property type="entry name" value="CoiA_N"/>
    <property type="match status" value="1"/>
</dbReference>
<organism evidence="2 3">
    <name type="scientific">Thioalbus denitrificans</name>
    <dbReference type="NCBI Taxonomy" id="547122"/>
    <lineage>
        <taxon>Bacteria</taxon>
        <taxon>Pseudomonadati</taxon>
        <taxon>Pseudomonadota</taxon>
        <taxon>Gammaproteobacteria</taxon>
        <taxon>Chromatiales</taxon>
        <taxon>Ectothiorhodospiraceae</taxon>
        <taxon>Thioalbus</taxon>
    </lineage>
</organism>
<dbReference type="AlphaFoldDB" id="A0A369CIK5"/>
<evidence type="ECO:0000313" key="3">
    <source>
        <dbReference type="Proteomes" id="UP000252707"/>
    </source>
</evidence>
<name>A0A369CIK5_9GAMM</name>
<accession>A0A369CIK5</accession>
<keyword evidence="3" id="KW-1185">Reference proteome</keyword>
<evidence type="ECO:0000313" key="2">
    <source>
        <dbReference type="EMBL" id="RCX31684.1"/>
    </source>
</evidence>
<dbReference type="EMBL" id="QPJY01000002">
    <property type="protein sequence ID" value="RCX31684.1"/>
    <property type="molecule type" value="Genomic_DNA"/>
</dbReference>
<gene>
    <name evidence="2" type="ORF">DFQ59_10227</name>
</gene>
<evidence type="ECO:0000259" key="1">
    <source>
        <dbReference type="Pfam" id="PF25164"/>
    </source>
</evidence>
<protein>
    <submittedName>
        <fullName evidence="2">Competence protein CoiA-like protein</fullName>
    </submittedName>
</protein>
<reference evidence="2 3" key="1">
    <citation type="submission" date="2018-07" db="EMBL/GenBank/DDBJ databases">
        <title>Genomic Encyclopedia of Type Strains, Phase IV (KMG-IV): sequencing the most valuable type-strain genomes for metagenomic binning, comparative biology and taxonomic classification.</title>
        <authorList>
            <person name="Goeker M."/>
        </authorList>
    </citation>
    <scope>NUCLEOTIDE SEQUENCE [LARGE SCALE GENOMIC DNA]</scope>
    <source>
        <strain evidence="2 3">DSM 26407</strain>
    </source>
</reference>
<dbReference type="InterPro" id="IPR057253">
    <property type="entry name" value="CoiA-like_N"/>
</dbReference>
<comment type="caution">
    <text evidence="2">The sequence shown here is derived from an EMBL/GenBank/DDBJ whole genome shotgun (WGS) entry which is preliminary data.</text>
</comment>
<sequence length="310" mass="34733">MERQSLLQLFAIDKSGQVRFVDEVPRGHACECFCPSCGEPVLARQGEVRQWHFAHVSGTECERAAETALHLAAKHLLLEATGMNVPEDRVNQTMTLPDGRAGTGEAIQQAGWIDFLHVDLEATLGPVRPDVVATIGETMLLVEIAVTHFVDEKKRTLLSKLGLPAIEVNLAAIQGDKWDREFLRQVVVEGTDHKTWIHPLDRNRLNSEAQKKALEAAYARPIPAPPAASTKPPRIRFWVGRRMVDVIERPFGLSVWSPYDPVLNERIKSIIRALGGRWQPRFKSWLVPVEARSYLLDELGRLSGQSPETH</sequence>